<proteinExistence type="inferred from homology"/>
<evidence type="ECO:0000256" key="2">
    <source>
        <dbReference type="ARBA" id="ARBA00005806"/>
    </source>
</evidence>
<evidence type="ECO:0000313" key="6">
    <source>
        <dbReference type="EMBL" id="SFC51729.1"/>
    </source>
</evidence>
<comment type="similarity">
    <text evidence="2">Belongs to the FldB/FldC dehydratase alpha/beta subunit family.</text>
</comment>
<dbReference type="Gene3D" id="3.40.50.11890">
    <property type="match status" value="1"/>
</dbReference>
<dbReference type="AlphaFoldDB" id="A0A1I1JSU9"/>
<dbReference type="GO" id="GO:0051536">
    <property type="term" value="F:iron-sulfur cluster binding"/>
    <property type="evidence" value="ECO:0007669"/>
    <property type="project" value="UniProtKB-KW"/>
</dbReference>
<organism evidence="6 7">
    <name type="scientific">Ruminococcus albus</name>
    <dbReference type="NCBI Taxonomy" id="1264"/>
    <lineage>
        <taxon>Bacteria</taxon>
        <taxon>Bacillati</taxon>
        <taxon>Bacillota</taxon>
        <taxon>Clostridia</taxon>
        <taxon>Eubacteriales</taxon>
        <taxon>Oscillospiraceae</taxon>
        <taxon>Ruminococcus</taxon>
    </lineage>
</organism>
<reference evidence="6 7" key="1">
    <citation type="submission" date="2016-10" db="EMBL/GenBank/DDBJ databases">
        <authorList>
            <person name="de Groot N.N."/>
        </authorList>
    </citation>
    <scope>NUCLEOTIDE SEQUENCE [LARGE SCALE GENOMIC DNA]</scope>
    <source>
        <strain evidence="6 7">AR67</strain>
    </source>
</reference>
<protein>
    <submittedName>
        <fullName evidence="6">2-hydroxyglutaryl-CoA dehydratase, D-component</fullName>
    </submittedName>
</protein>
<evidence type="ECO:0000256" key="4">
    <source>
        <dbReference type="ARBA" id="ARBA00023004"/>
    </source>
</evidence>
<evidence type="ECO:0000256" key="1">
    <source>
        <dbReference type="ARBA" id="ARBA00001966"/>
    </source>
</evidence>
<comment type="cofactor">
    <cofactor evidence="1">
        <name>[4Fe-4S] cluster</name>
        <dbReference type="ChEBI" id="CHEBI:49883"/>
    </cofactor>
</comment>
<dbReference type="Pfam" id="PF06050">
    <property type="entry name" value="HGD-D"/>
    <property type="match status" value="1"/>
</dbReference>
<dbReference type="PANTHER" id="PTHR30548:SF4">
    <property type="entry name" value="SUBUNIT OF OXYGEN-SENSITIVE 2-HYDROXYISOCAPROYL-COA DEHYDRATASE"/>
    <property type="match status" value="1"/>
</dbReference>
<evidence type="ECO:0000313" key="7">
    <source>
        <dbReference type="Proteomes" id="UP000182192"/>
    </source>
</evidence>
<dbReference type="EMBL" id="FOKQ01000014">
    <property type="protein sequence ID" value="SFC51729.1"/>
    <property type="molecule type" value="Genomic_DNA"/>
</dbReference>
<accession>A0A1I1JSU9</accession>
<dbReference type="InterPro" id="IPR010327">
    <property type="entry name" value="FldB/FldC_alpha/beta"/>
</dbReference>
<keyword evidence="5" id="KW-0411">Iron-sulfur</keyword>
<dbReference type="GO" id="GO:0016836">
    <property type="term" value="F:hydro-lyase activity"/>
    <property type="evidence" value="ECO:0007669"/>
    <property type="project" value="UniProtKB-ARBA"/>
</dbReference>
<gene>
    <name evidence="6" type="ORF">SAMN02910406_01859</name>
</gene>
<dbReference type="OrthoDB" id="9810278at2"/>
<name>A0A1I1JSU9_RUMAL</name>
<dbReference type="PANTHER" id="PTHR30548">
    <property type="entry name" value="2-HYDROXYGLUTARYL-COA DEHYDRATASE, D-COMPONENT-RELATED"/>
    <property type="match status" value="1"/>
</dbReference>
<keyword evidence="3" id="KW-0479">Metal-binding</keyword>
<dbReference type="GO" id="GO:0046872">
    <property type="term" value="F:metal ion binding"/>
    <property type="evidence" value="ECO:0007669"/>
    <property type="project" value="UniProtKB-KW"/>
</dbReference>
<sequence length="290" mass="33389">MNMKDKINILENEYMVSLDKIWSQRKRLPEIKYFLDTEYTWAMNKSKPSVVILGTGIPEELVYASGEKPYWIIGGSLASTAWSDDEVPRDTDPVSRSILGFIHRTDGADFSDSLFIIPMVSDSMRKIAYQLNSEGRKICLVDIPPDHSERQAEVKYQRQMFDMMKAIAEHTKSRITRGSVISEAKRVSKARYALMSFLKYSHDRPDIVPDTVRLLIQDSYYRTNHIDEWTYRLQMLTQKVAELTKRFAYVGQNRPAVAVMGSPIVFPNYKIPFLINDVGLNMTDVKVQKG</sequence>
<keyword evidence="4" id="KW-0408">Iron</keyword>
<evidence type="ECO:0000256" key="5">
    <source>
        <dbReference type="ARBA" id="ARBA00023014"/>
    </source>
</evidence>
<evidence type="ECO:0000256" key="3">
    <source>
        <dbReference type="ARBA" id="ARBA00022723"/>
    </source>
</evidence>
<dbReference type="Proteomes" id="UP000182192">
    <property type="component" value="Unassembled WGS sequence"/>
</dbReference>